<dbReference type="AlphaFoldDB" id="A0A365QV35"/>
<dbReference type="RefSeq" id="WP_113045906.1">
    <property type="nucleotide sequence ID" value="NZ_QMFZ01000012.1"/>
</dbReference>
<proteinExistence type="predicted"/>
<sequence length="220" mass="24689">MTEHADCPYLLHSSLHLFAMVHKPHDAPSMPAGSTYCADMQMLCQKERGKRSISTYLSPLDAVMGSGGLLDGDHFWPIDFRQVDTRTFMEENGSLRIAINYAYGADGDRLVVDERGHPLMVYTGESFDVPKEQWEHFSIAFSNGLVEEIEETYARAGLSGFVETLDAMRGWSREQIADAAEEATNRIPPVVSVEDLRTDRMRQGAIYDPESGDWVFVNFG</sequence>
<reference evidence="1 2" key="1">
    <citation type="submission" date="2018-06" db="EMBL/GenBank/DDBJ databases">
        <title>Draft genome sequence of Burkholderia reimsis strain BE51 isolated from a French agricultural soil.</title>
        <authorList>
            <person name="Esmaeel Q."/>
        </authorList>
    </citation>
    <scope>NUCLEOTIDE SEQUENCE [LARGE SCALE GENOMIC DNA]</scope>
    <source>
        <strain evidence="1 2">BE51</strain>
    </source>
</reference>
<dbReference type="Proteomes" id="UP000252458">
    <property type="component" value="Unassembled WGS sequence"/>
</dbReference>
<comment type="caution">
    <text evidence="1">The sequence shown here is derived from an EMBL/GenBank/DDBJ whole genome shotgun (WGS) entry which is preliminary data.</text>
</comment>
<keyword evidence="2" id="KW-1185">Reference proteome</keyword>
<gene>
    <name evidence="1" type="ORF">DPV79_16195</name>
</gene>
<dbReference type="EMBL" id="QMFZ01000012">
    <property type="protein sequence ID" value="RBB38918.1"/>
    <property type="molecule type" value="Genomic_DNA"/>
</dbReference>
<name>A0A365QV35_9BURK</name>
<evidence type="ECO:0000313" key="2">
    <source>
        <dbReference type="Proteomes" id="UP000252458"/>
    </source>
</evidence>
<protein>
    <submittedName>
        <fullName evidence="1">Uncharacterized protein</fullName>
    </submittedName>
</protein>
<evidence type="ECO:0000313" key="1">
    <source>
        <dbReference type="EMBL" id="RBB38918.1"/>
    </source>
</evidence>
<organism evidence="1 2">
    <name type="scientific">Burkholderia reimsis</name>
    <dbReference type="NCBI Taxonomy" id="2234132"/>
    <lineage>
        <taxon>Bacteria</taxon>
        <taxon>Pseudomonadati</taxon>
        <taxon>Pseudomonadota</taxon>
        <taxon>Betaproteobacteria</taxon>
        <taxon>Burkholderiales</taxon>
        <taxon>Burkholderiaceae</taxon>
        <taxon>Burkholderia</taxon>
    </lineage>
</organism>
<accession>A0A365QV35</accession>